<keyword evidence="2" id="KW-1185">Reference proteome</keyword>
<proteinExistence type="predicted"/>
<dbReference type="GeneID" id="28996571"/>
<dbReference type="VEuPathDB" id="FungiDB:PHYBLDRAFT_167545"/>
<evidence type="ECO:0000313" key="1">
    <source>
        <dbReference type="EMBL" id="OAD74120.1"/>
    </source>
</evidence>
<dbReference type="AlphaFoldDB" id="A0A163DY06"/>
<dbReference type="EMBL" id="KV440979">
    <property type="protein sequence ID" value="OAD74120.1"/>
    <property type="molecule type" value="Genomic_DNA"/>
</dbReference>
<name>A0A163DY06_PHYB8</name>
<protein>
    <submittedName>
        <fullName evidence="1">Uncharacterized protein</fullName>
    </submittedName>
</protein>
<dbReference type="OrthoDB" id="5531344at2759"/>
<reference evidence="2" key="1">
    <citation type="submission" date="2015-06" db="EMBL/GenBank/DDBJ databases">
        <title>Expansion of signal transduction pathways in fungi by whole-genome duplication.</title>
        <authorList>
            <consortium name="DOE Joint Genome Institute"/>
            <person name="Corrochano L.M."/>
            <person name="Kuo A."/>
            <person name="Marcet-Houben M."/>
            <person name="Polaino S."/>
            <person name="Salamov A."/>
            <person name="Villalobos J.M."/>
            <person name="Alvarez M.I."/>
            <person name="Avalos J."/>
            <person name="Benito E.P."/>
            <person name="Benoit I."/>
            <person name="Burger G."/>
            <person name="Camino L.P."/>
            <person name="Canovas D."/>
            <person name="Cerda-Olmedo E."/>
            <person name="Cheng J.-F."/>
            <person name="Dominguez A."/>
            <person name="Elias M."/>
            <person name="Eslava A.P."/>
            <person name="Glaser F."/>
            <person name="Grimwood J."/>
            <person name="Gutierrez G."/>
            <person name="Heitman J."/>
            <person name="Henrissat B."/>
            <person name="Iturriaga E.A."/>
            <person name="Lang B.F."/>
            <person name="Lavin J.L."/>
            <person name="Lee S."/>
            <person name="Li W."/>
            <person name="Lindquist E."/>
            <person name="Lopez-Garcia S."/>
            <person name="Luque E.M."/>
            <person name="Marcos A.T."/>
            <person name="Martin J."/>
            <person name="McCluskey K."/>
            <person name="Medina H.R."/>
            <person name="Miralles-Duran A."/>
            <person name="Miyazaki A."/>
            <person name="Munoz-Torres E."/>
            <person name="Oguiza J.A."/>
            <person name="Ohm R."/>
            <person name="Olmedo M."/>
            <person name="Orejas M."/>
            <person name="Ortiz-Castellanos L."/>
            <person name="Pisabarro A.G."/>
            <person name="Rodriguez-Romero J."/>
            <person name="Ruiz-Herrera J."/>
            <person name="Ruiz-Vazquez R."/>
            <person name="Sanz C."/>
            <person name="Schackwitz W."/>
            <person name="Schmutz J."/>
            <person name="Shahriari M."/>
            <person name="Shelest E."/>
            <person name="Silva-Franco F."/>
            <person name="Soanes D."/>
            <person name="Syed K."/>
            <person name="Tagua V.G."/>
            <person name="Talbot N.J."/>
            <person name="Thon M."/>
            <person name="De vries R.P."/>
            <person name="Wiebenga A."/>
            <person name="Yadav J.S."/>
            <person name="Braun E.L."/>
            <person name="Baker S."/>
            <person name="Garre V."/>
            <person name="Horwitz B."/>
            <person name="Torres-Martinez S."/>
            <person name="Idnurm A."/>
            <person name="Herrera-Estrella A."/>
            <person name="Gabaldon T."/>
            <person name="Grigoriev I.V."/>
        </authorList>
    </citation>
    <scope>NUCLEOTIDE SEQUENCE [LARGE SCALE GENOMIC DNA]</scope>
    <source>
        <strain evidence="2">NRRL 1555(-)</strain>
    </source>
</reference>
<accession>A0A163DY06</accession>
<dbReference type="Proteomes" id="UP000077315">
    <property type="component" value="Unassembled WGS sequence"/>
</dbReference>
<dbReference type="InParanoid" id="A0A163DY06"/>
<dbReference type="STRING" id="763407.A0A163DY06"/>
<dbReference type="RefSeq" id="XP_018292160.1">
    <property type="nucleotide sequence ID" value="XM_018435665.1"/>
</dbReference>
<organism evidence="1 2">
    <name type="scientific">Phycomyces blakesleeanus (strain ATCC 8743b / DSM 1359 / FGSC 10004 / NBRC 33097 / NRRL 1555)</name>
    <dbReference type="NCBI Taxonomy" id="763407"/>
    <lineage>
        <taxon>Eukaryota</taxon>
        <taxon>Fungi</taxon>
        <taxon>Fungi incertae sedis</taxon>
        <taxon>Mucoromycota</taxon>
        <taxon>Mucoromycotina</taxon>
        <taxon>Mucoromycetes</taxon>
        <taxon>Mucorales</taxon>
        <taxon>Phycomycetaceae</taxon>
        <taxon>Phycomyces</taxon>
    </lineage>
</organism>
<evidence type="ECO:0000313" key="2">
    <source>
        <dbReference type="Proteomes" id="UP000077315"/>
    </source>
</evidence>
<gene>
    <name evidence="1" type="ORF">PHYBLDRAFT_167545</name>
</gene>
<sequence length="409" mass="45348">MGIDNEPISWQKEFSEFLKGMGLIETSNCFETELLILSQHNLERLPTELEKLVERLLQSLERHIDAKEAALTDASSLDESSKVLQGSLYTKRKRSLDCTDEEWEAKERIKRLDGEQVQIRATNAEVDNRIQTFIQAKQNDIDASNRTEFLNRPDPTVADVTCARADAREINRNIQMKFDIVNNEDGPLARSMLSANELVRQTGSSSHKDQGIIDRLQDIEEHLNVRFEADARPPFSLAERIKILENTLMELERQHPTWSAIHFNQPNRVFPPPPPVTYIARPGVPTDQDTGSIHPHTPNFPLHQVSATQTSTGAAQTAAAPMSTSSTVAVSVGDTGTGSAQNSIQPIQEAAYVTTLLPTIAPPSTSSRMQIKTTGRANSSLTRAVIEQLNRQHQASNAQAVSETVGTQL</sequence>